<gene>
    <name evidence="2" type="primary">LOC106159647</name>
</gene>
<dbReference type="GeneID" id="106159647"/>
<dbReference type="PANTHER" id="PTHR45902">
    <property type="entry name" value="LATROPHILIN RECEPTOR-LIKE PROTEIN A"/>
    <property type="match status" value="1"/>
</dbReference>
<organism evidence="1 2">
    <name type="scientific">Lingula anatina</name>
    <name type="common">Brachiopod</name>
    <name type="synonym">Lingula unguis</name>
    <dbReference type="NCBI Taxonomy" id="7574"/>
    <lineage>
        <taxon>Eukaryota</taxon>
        <taxon>Metazoa</taxon>
        <taxon>Spiralia</taxon>
        <taxon>Lophotrochozoa</taxon>
        <taxon>Brachiopoda</taxon>
        <taxon>Linguliformea</taxon>
        <taxon>Lingulata</taxon>
        <taxon>Lingulida</taxon>
        <taxon>Linguloidea</taxon>
        <taxon>Lingulidae</taxon>
        <taxon>Lingula</taxon>
    </lineage>
</organism>
<dbReference type="PANTHER" id="PTHR45902:SF1">
    <property type="entry name" value="LATROPHILIN RECEPTOR-LIKE PROTEIN A"/>
    <property type="match status" value="1"/>
</dbReference>
<dbReference type="Proteomes" id="UP000085678">
    <property type="component" value="Unplaced"/>
</dbReference>
<reference evidence="2" key="1">
    <citation type="submission" date="2025-08" db="UniProtKB">
        <authorList>
            <consortium name="RefSeq"/>
        </authorList>
    </citation>
    <scope>IDENTIFICATION</scope>
    <source>
        <tissue evidence="2">Gonads</tissue>
    </source>
</reference>
<protein>
    <submittedName>
        <fullName evidence="2">Uncharacterized protein LOC106159647</fullName>
    </submittedName>
</protein>
<dbReference type="OrthoDB" id="6134459at2759"/>
<name>A0A1S3I0S3_LINAN</name>
<evidence type="ECO:0000313" key="1">
    <source>
        <dbReference type="Proteomes" id="UP000085678"/>
    </source>
</evidence>
<sequence>MDNFGLSFWMVDECPSSWKEEESRIKCTDASNASLSEDAILQRPVTDPATMLTFRNKYCAACNGIANGWDPWELVVFCLGEDAGHFANCRSSSCVIRKLEAVGCSGTFEPKQEWNVKTCFRDVENPAFGPCRFRYTNGSPYRLPRPLPLHSALRDACMAYNNPVVISGSDQSYKNVHCILCYVGPVKVCEDQSSATSNSKFDGFSFRSLLHVGDQDRKQMNDLMDLAIDQELCPIGYVPDDQGCRPILYNFTVLKSTVYLNFEPCGWIPTAGNGCTNIVRDGRMRNVLQTVNARIVSCSPKHSGENSSFTFLVQTLLILHARLANYEEGRNVFDQVQTWMENALRNVQLDIPGGPVGIRTASFSACSANATKDGSVTPFYGATTISTPKQNRGNIQAGTKRLLMLMAMVTAVWAF</sequence>
<evidence type="ECO:0000313" key="2">
    <source>
        <dbReference type="RefSeq" id="XP_013391426.1"/>
    </source>
</evidence>
<dbReference type="InParanoid" id="A0A1S3I0S3"/>
<proteinExistence type="predicted"/>
<dbReference type="InterPro" id="IPR053231">
    <property type="entry name" value="GPCR_LN-TM7"/>
</dbReference>
<dbReference type="KEGG" id="lak:106159647"/>
<dbReference type="RefSeq" id="XP_013391426.1">
    <property type="nucleotide sequence ID" value="XM_013535972.2"/>
</dbReference>
<accession>A0A1S3I0S3</accession>
<keyword evidence="1" id="KW-1185">Reference proteome</keyword>
<dbReference type="AlphaFoldDB" id="A0A1S3I0S3"/>